<dbReference type="SMART" id="SM00387">
    <property type="entry name" value="HATPase_c"/>
    <property type="match status" value="1"/>
</dbReference>
<dbReference type="HOGENOM" id="CLU_000445_106_2_10"/>
<dbReference type="InterPro" id="IPR050482">
    <property type="entry name" value="Sensor_HK_TwoCompSys"/>
</dbReference>
<dbReference type="PANTHER" id="PTHR24421">
    <property type="entry name" value="NITRATE/NITRITE SENSOR PROTEIN NARX-RELATED"/>
    <property type="match status" value="1"/>
</dbReference>
<dbReference type="GeneID" id="95429878"/>
<dbReference type="OrthoDB" id="9778366at2"/>
<dbReference type="GO" id="GO:0000155">
    <property type="term" value="F:phosphorelay sensor kinase activity"/>
    <property type="evidence" value="ECO:0007669"/>
    <property type="project" value="InterPro"/>
</dbReference>
<keyword evidence="5" id="KW-0472">Membrane</keyword>
<keyword evidence="5" id="KW-0812">Transmembrane</keyword>
<dbReference type="Pfam" id="PF02518">
    <property type="entry name" value="HATPase_c"/>
    <property type="match status" value="1"/>
</dbReference>
<name>D7VKJ4_SPHSI</name>
<dbReference type="InterPro" id="IPR003594">
    <property type="entry name" value="HATPase_dom"/>
</dbReference>
<dbReference type="CDD" id="cd16917">
    <property type="entry name" value="HATPase_UhpB-NarQ-NarX-like"/>
    <property type="match status" value="1"/>
</dbReference>
<protein>
    <submittedName>
        <fullName evidence="7">ATPase/histidine kinase/DNA gyrase B/HSP90 domain protein</fullName>
    </submittedName>
</protein>
<dbReference type="Gene3D" id="1.20.5.1930">
    <property type="match status" value="1"/>
</dbReference>
<dbReference type="SUPFAM" id="SSF55874">
    <property type="entry name" value="ATPase domain of HSP90 chaperone/DNA topoisomerase II/histidine kinase"/>
    <property type="match status" value="1"/>
</dbReference>
<reference evidence="7" key="1">
    <citation type="submission" date="2010-07" db="EMBL/GenBank/DDBJ databases">
        <authorList>
            <person name="Muzny D."/>
            <person name="Qin X."/>
            <person name="Buhay C."/>
            <person name="Dugan-Rocha S."/>
            <person name="Ding Y."/>
            <person name="Chen G."/>
            <person name="Hawes A."/>
            <person name="Holder M."/>
            <person name="Jhangiani S."/>
            <person name="Johnson A."/>
            <person name="Khan Z."/>
            <person name="Li Z."/>
            <person name="Liu W."/>
            <person name="Liu X."/>
            <person name="Perez L."/>
            <person name="Shen H."/>
            <person name="Wang Q."/>
            <person name="Watt J."/>
            <person name="Xi L."/>
            <person name="Xin Y."/>
            <person name="Zhou J."/>
            <person name="Deng J."/>
            <person name="Jiang H."/>
            <person name="Liu Y."/>
            <person name="Qu J."/>
            <person name="Song X.-Z."/>
            <person name="Zhang L."/>
            <person name="Villasana D."/>
            <person name="Johnson A."/>
            <person name="Liu J."/>
            <person name="Liyanage D."/>
            <person name="Lorensuhewa L."/>
            <person name="Robinson T."/>
            <person name="Song A."/>
            <person name="Song B.-B."/>
            <person name="Dinh H."/>
            <person name="Thornton R."/>
            <person name="Coyle M."/>
            <person name="Francisco L."/>
            <person name="Jackson L."/>
            <person name="Javaid M."/>
            <person name="Korchina V."/>
            <person name="Kovar C."/>
            <person name="Mata R."/>
            <person name="Mathew T."/>
            <person name="Ngo R."/>
            <person name="Nguyen L."/>
            <person name="Nguyen N."/>
            <person name="Okwuonu G."/>
            <person name="Ongeri F."/>
            <person name="Pham C."/>
            <person name="Simmons D."/>
            <person name="Wilczek-Boney K."/>
            <person name="Hale W."/>
            <person name="Jakkamsetti A."/>
            <person name="Pham P."/>
            <person name="Ruth R."/>
            <person name="San Lucas F."/>
            <person name="Warren J."/>
            <person name="Zhang J."/>
            <person name="Zhao Z."/>
            <person name="Zhou C."/>
            <person name="Zhu D."/>
            <person name="Lee S."/>
            <person name="Bess C."/>
            <person name="Blankenburg K."/>
            <person name="Forbes L."/>
            <person name="Fu Q."/>
            <person name="Gubbala S."/>
            <person name="Hirani K."/>
            <person name="Jayaseelan J.C."/>
            <person name="Lara F."/>
            <person name="Munidasa M."/>
            <person name="Palculict T."/>
            <person name="Patil S."/>
            <person name="Pu L.-L."/>
            <person name="Saada N."/>
            <person name="Tang L."/>
            <person name="Weissenberger G."/>
            <person name="Zhu Y."/>
            <person name="Hemphill L."/>
            <person name="Shang Y."/>
            <person name="Youmans B."/>
            <person name="Ayvaz T."/>
            <person name="Ross M."/>
            <person name="Santibanez J."/>
            <person name="Aqrawi P."/>
            <person name="Gross S."/>
            <person name="Joshi V."/>
            <person name="Fowler G."/>
            <person name="Nazareth L."/>
            <person name="Reid J."/>
            <person name="Worley K."/>
            <person name="Petrosino J."/>
            <person name="Highlander S."/>
            <person name="Gibbs R."/>
        </authorList>
    </citation>
    <scope>NUCLEOTIDE SEQUENCE [LARGE SCALE GENOMIC DNA]</scope>
    <source>
        <strain evidence="7">ATCC 33861</strain>
    </source>
</reference>
<feature type="domain" description="Histidine kinase" evidence="6">
    <location>
        <begin position="556"/>
        <end position="749"/>
    </location>
</feature>
<feature type="coiled-coil region" evidence="4">
    <location>
        <begin position="533"/>
        <end position="560"/>
    </location>
</feature>
<dbReference type="EMBL" id="ACHA02000005">
    <property type="protein sequence ID" value="EFK58796.1"/>
    <property type="molecule type" value="Genomic_DNA"/>
</dbReference>
<dbReference type="AlphaFoldDB" id="D7VKJ4"/>
<dbReference type="STRING" id="525373.HMPREF0766_11513"/>
<dbReference type="PROSITE" id="PS50109">
    <property type="entry name" value="HIS_KIN"/>
    <property type="match status" value="1"/>
</dbReference>
<evidence type="ECO:0000256" key="2">
    <source>
        <dbReference type="ARBA" id="ARBA00022777"/>
    </source>
</evidence>
<feature type="transmembrane region" description="Helical" evidence="5">
    <location>
        <begin position="494"/>
        <end position="513"/>
    </location>
</feature>
<keyword evidence="2 7" id="KW-0418">Kinase</keyword>
<dbReference type="GO" id="GO:0016020">
    <property type="term" value="C:membrane"/>
    <property type="evidence" value="ECO:0007669"/>
    <property type="project" value="InterPro"/>
</dbReference>
<gene>
    <name evidence="7" type="ORF">HMPREF0766_11513</name>
</gene>
<feature type="coiled-coil region" evidence="4">
    <location>
        <begin position="401"/>
        <end position="472"/>
    </location>
</feature>
<comment type="caution">
    <text evidence="7">The sequence shown here is derived from an EMBL/GenBank/DDBJ whole genome shotgun (WGS) entry which is preliminary data.</text>
</comment>
<evidence type="ECO:0000256" key="3">
    <source>
        <dbReference type="ARBA" id="ARBA00023012"/>
    </source>
</evidence>
<sequence>MNKSISIYLVSSILCIFLLFVSHICGAQSAIDEAEIRYRKAVPESTEQLMLAGKYAQTLFFNNRQEEAFRLLEKNIRVAEKKKDGQYAAYLNSIAAMNSRILNNKTASDQYIKKAKHYANETSDIITKGYVIYCEGWLQVRDEQEALAVKSFQNALTLLDKAPDTELVLNRKTAIYKELCTIYSNWKAYDLQKQYAEKTLEVAKIRQDPMSIFDAYMLMGYMYEQQHKENRTDQKALKAAEEYYLSAINTYQQQKNKMAIPSDLSFAAINLANLYMEFYPDSYKEKSLNYAKMALEKGKETQQYTHVAAAYGILSEFSLQANKRDEAKDYLLASLAALMKENFIDQGVAMSLFHKLTELYEEEGDYKQAIHYYKQYIAAFEAVYNTEKMEQGRRLEAQFEKERQKQLLIQMQLQADKKEQQLSLMHALSGQQMQQLENMKLNEENQRQQLEVVQLEAEKRGQELRLSRLETQQRANELFSSKQQLDYKNRINTFYFLLVCAFFISALLLLYAYRQRSKTLKQNENMHLLELAREKQNSKISNLTAMLEGQEAERSRLARDLHDGLGGLLSGTKIGLSRASEKAEKPELKTAINSSLDQIDIAVQELRRVAHNLMPELLIKYGLQETITEYTERMSGEKLEVSAVFVNCTTQLNQERQILVYRIIQELVNNAIKHAEASQIIVQLSENDNRLHITVEDDGKGFDPQKLNGKKSAGMHNVETRLSFLKGKINIHSQHNIGTTIELDFPLDSNT</sequence>
<keyword evidence="8" id="KW-1185">Reference proteome</keyword>
<dbReference type="Proteomes" id="UP000006258">
    <property type="component" value="Unassembled WGS sequence"/>
</dbReference>
<dbReference type="RefSeq" id="WP_002999326.1">
    <property type="nucleotide sequence ID" value="NZ_GL379772.1"/>
</dbReference>
<keyword evidence="3" id="KW-0902">Two-component regulatory system</keyword>
<accession>D7VKJ4</accession>
<dbReference type="GO" id="GO:0046983">
    <property type="term" value="F:protein dimerization activity"/>
    <property type="evidence" value="ECO:0007669"/>
    <property type="project" value="InterPro"/>
</dbReference>
<keyword evidence="5" id="KW-1133">Transmembrane helix</keyword>
<organism evidence="7 8">
    <name type="scientific">Sphingobacterium spiritivorum ATCC 33861</name>
    <dbReference type="NCBI Taxonomy" id="525373"/>
    <lineage>
        <taxon>Bacteria</taxon>
        <taxon>Pseudomonadati</taxon>
        <taxon>Bacteroidota</taxon>
        <taxon>Sphingobacteriia</taxon>
        <taxon>Sphingobacteriales</taxon>
        <taxon>Sphingobacteriaceae</taxon>
        <taxon>Sphingobacterium</taxon>
    </lineage>
</organism>
<evidence type="ECO:0000313" key="8">
    <source>
        <dbReference type="Proteomes" id="UP000006258"/>
    </source>
</evidence>
<dbReference type="InterPro" id="IPR011990">
    <property type="entry name" value="TPR-like_helical_dom_sf"/>
</dbReference>
<evidence type="ECO:0000259" key="6">
    <source>
        <dbReference type="PROSITE" id="PS50109"/>
    </source>
</evidence>
<dbReference type="Gene3D" id="3.30.565.10">
    <property type="entry name" value="Histidine kinase-like ATPase, C-terminal domain"/>
    <property type="match status" value="1"/>
</dbReference>
<dbReference type="InterPro" id="IPR036890">
    <property type="entry name" value="HATPase_C_sf"/>
</dbReference>
<dbReference type="InterPro" id="IPR011712">
    <property type="entry name" value="Sig_transdc_His_kin_sub3_dim/P"/>
</dbReference>
<keyword evidence="1" id="KW-0808">Transferase</keyword>
<keyword evidence="4" id="KW-0175">Coiled coil</keyword>
<dbReference type="eggNOG" id="COG4585">
    <property type="taxonomic scope" value="Bacteria"/>
</dbReference>
<evidence type="ECO:0000256" key="4">
    <source>
        <dbReference type="SAM" id="Coils"/>
    </source>
</evidence>
<evidence type="ECO:0000256" key="5">
    <source>
        <dbReference type="SAM" id="Phobius"/>
    </source>
</evidence>
<evidence type="ECO:0000256" key="1">
    <source>
        <dbReference type="ARBA" id="ARBA00022679"/>
    </source>
</evidence>
<dbReference type="Gene3D" id="1.25.40.10">
    <property type="entry name" value="Tetratricopeptide repeat domain"/>
    <property type="match status" value="2"/>
</dbReference>
<evidence type="ECO:0000313" key="7">
    <source>
        <dbReference type="EMBL" id="EFK58796.1"/>
    </source>
</evidence>
<proteinExistence type="predicted"/>
<dbReference type="InterPro" id="IPR005467">
    <property type="entry name" value="His_kinase_dom"/>
</dbReference>
<dbReference type="SUPFAM" id="SSF48452">
    <property type="entry name" value="TPR-like"/>
    <property type="match status" value="1"/>
</dbReference>
<dbReference type="Pfam" id="PF07730">
    <property type="entry name" value="HisKA_3"/>
    <property type="match status" value="1"/>
</dbReference>